<keyword evidence="4" id="KW-1185">Reference proteome</keyword>
<evidence type="ECO:0000313" key="3">
    <source>
        <dbReference type="EMBL" id="MES0874677.1"/>
    </source>
</evidence>
<comment type="caution">
    <text evidence="3">The sequence shown here is derived from an EMBL/GenBank/DDBJ whole genome shotgun (WGS) entry which is preliminary data.</text>
</comment>
<accession>A0ABV2ABQ8</accession>
<dbReference type="InterPro" id="IPR002878">
    <property type="entry name" value="ChsH2_C"/>
</dbReference>
<evidence type="ECO:0000259" key="2">
    <source>
        <dbReference type="Pfam" id="PF12172"/>
    </source>
</evidence>
<dbReference type="EMBL" id="JBEPIJ010000013">
    <property type="protein sequence ID" value="MES0874677.1"/>
    <property type="molecule type" value="Genomic_DNA"/>
</dbReference>
<reference evidence="3 4" key="1">
    <citation type="submission" date="2024-06" db="EMBL/GenBank/DDBJ databases">
        <authorList>
            <person name="Li Z."/>
            <person name="Jiang Y."/>
        </authorList>
    </citation>
    <scope>NUCLEOTIDE SEQUENCE [LARGE SCALE GENOMIC DNA]</scope>
    <source>
        <strain evidence="3 4">HSW-8</strain>
    </source>
</reference>
<dbReference type="Pfam" id="PF12172">
    <property type="entry name" value="zf-ChsH2"/>
    <property type="match status" value="1"/>
</dbReference>
<dbReference type="RefSeq" id="WP_352889974.1">
    <property type="nucleotide sequence ID" value="NZ_JBEPIJ010000013.1"/>
</dbReference>
<dbReference type="InterPro" id="IPR052513">
    <property type="entry name" value="Thioester_dehydratase-like"/>
</dbReference>
<evidence type="ECO:0000313" key="4">
    <source>
        <dbReference type="Proteomes" id="UP001465331"/>
    </source>
</evidence>
<organism evidence="3 4">
    <name type="scientific">Sinimarinibacterium thermocellulolyticum</name>
    <dbReference type="NCBI Taxonomy" id="3170016"/>
    <lineage>
        <taxon>Bacteria</taxon>
        <taxon>Pseudomonadati</taxon>
        <taxon>Pseudomonadota</taxon>
        <taxon>Gammaproteobacteria</taxon>
        <taxon>Nevskiales</taxon>
        <taxon>Nevskiaceae</taxon>
        <taxon>Sinimarinibacterium</taxon>
    </lineage>
</organism>
<dbReference type="PANTHER" id="PTHR34075:SF5">
    <property type="entry name" value="BLR3430 PROTEIN"/>
    <property type="match status" value="1"/>
</dbReference>
<name>A0ABV2ABQ8_9GAMM</name>
<dbReference type="Pfam" id="PF01796">
    <property type="entry name" value="OB_ChsH2_C"/>
    <property type="match status" value="1"/>
</dbReference>
<gene>
    <name evidence="3" type="ORF">ABSH63_11755</name>
</gene>
<protein>
    <submittedName>
        <fullName evidence="3">OB-fold domain-containing protein</fullName>
    </submittedName>
</protein>
<feature type="domain" description="ChsH2 rubredoxin-like zinc ribbon" evidence="2">
    <location>
        <begin position="14"/>
        <end position="50"/>
    </location>
</feature>
<sequence>MSAPVLEGWFTLDAEPRLIGNRCRRCGTYYFPRLKTGFCRNPDCDGESFEDTPLSRTGRLWSYTNAAYAPPEPYVACEPFQPFGIAAVELEQERMIVLGQLVRGTELSRLALGMPMVLVLEALDDGKLTWKWKVAT</sequence>
<proteinExistence type="predicted"/>
<dbReference type="InterPro" id="IPR022002">
    <property type="entry name" value="ChsH2_Znr"/>
</dbReference>
<dbReference type="PANTHER" id="PTHR34075">
    <property type="entry name" value="BLR3430 PROTEIN"/>
    <property type="match status" value="1"/>
</dbReference>
<evidence type="ECO:0000259" key="1">
    <source>
        <dbReference type="Pfam" id="PF01796"/>
    </source>
</evidence>
<dbReference type="InterPro" id="IPR012340">
    <property type="entry name" value="NA-bd_OB-fold"/>
</dbReference>
<dbReference type="SUPFAM" id="SSF50249">
    <property type="entry name" value="Nucleic acid-binding proteins"/>
    <property type="match status" value="1"/>
</dbReference>
<dbReference type="Proteomes" id="UP001465331">
    <property type="component" value="Unassembled WGS sequence"/>
</dbReference>
<feature type="domain" description="ChsH2 C-terminal OB-fold" evidence="1">
    <location>
        <begin position="53"/>
        <end position="119"/>
    </location>
</feature>